<keyword evidence="8 13" id="KW-0547">Nucleotide-binding</keyword>
<evidence type="ECO:0000256" key="12">
    <source>
        <dbReference type="ARBA" id="ARBA00029757"/>
    </source>
</evidence>
<dbReference type="InterPro" id="IPR003758">
    <property type="entry name" value="LpxK"/>
</dbReference>
<keyword evidence="11 13" id="KW-0443">Lipid metabolism</keyword>
<dbReference type="PANTHER" id="PTHR42724:SF1">
    <property type="entry name" value="TETRAACYLDISACCHARIDE 4'-KINASE, MITOCHONDRIAL-RELATED"/>
    <property type="match status" value="1"/>
</dbReference>
<comment type="similarity">
    <text evidence="13">Belongs to the LpxK family.</text>
</comment>
<dbReference type="RefSeq" id="WP_058440164.1">
    <property type="nucleotide sequence ID" value="NZ_CAAAHU010000017.1"/>
</dbReference>
<dbReference type="GO" id="GO:0005886">
    <property type="term" value="C:plasma membrane"/>
    <property type="evidence" value="ECO:0007669"/>
    <property type="project" value="TreeGrafter"/>
</dbReference>
<accession>A0A0W0SV14</accession>
<dbReference type="UniPathway" id="UPA00359">
    <property type="reaction ID" value="UER00482"/>
</dbReference>
<evidence type="ECO:0000256" key="9">
    <source>
        <dbReference type="ARBA" id="ARBA00022777"/>
    </source>
</evidence>
<evidence type="ECO:0000256" key="3">
    <source>
        <dbReference type="ARBA" id="ARBA00012071"/>
    </source>
</evidence>
<sequence length="335" mass="37480">MKPSLKAAKHRKILLNIDKLWYTHHPLRWLLWPVAQGYKVITVVRRFYLSRFCQQQFSVPVIVIGNLTVGGVGKTPLVIALAKEIQVKGLRVGIVSRGYGAAIKQFPHEVSPDDEAKLVGDESLLLARKTACPVVIAPKRTQAVQYLLDKYKCEIIISDDGLQHYAMGRAVEIVVIDGMRGLGNGLCLPAGPLRETPKRLRKSDLVVINNGEWPGGYSMILESGRLTNILTGQEINKESLAAPIAAVAAIGHPQRFFTTLHNLGISFKKYPFPDHHNFQPHELQFKEKTVVMTEKDAVKCQSFAANSWYFLPVEAKLSDAFWQALWSHEQLQGII</sequence>
<dbReference type="GO" id="GO:0009245">
    <property type="term" value="P:lipid A biosynthetic process"/>
    <property type="evidence" value="ECO:0007669"/>
    <property type="project" value="UniProtKB-UniRule"/>
</dbReference>
<evidence type="ECO:0000313" key="15">
    <source>
        <dbReference type="Proteomes" id="UP000054742"/>
    </source>
</evidence>
<reference evidence="14 15" key="1">
    <citation type="submission" date="2015-11" db="EMBL/GenBank/DDBJ databases">
        <title>Genomic analysis of 38 Legionella species identifies large and diverse effector repertoires.</title>
        <authorList>
            <person name="Burstein D."/>
            <person name="Amaro F."/>
            <person name="Zusman T."/>
            <person name="Lifshitz Z."/>
            <person name="Cohen O."/>
            <person name="Gilbert J.A."/>
            <person name="Pupko T."/>
            <person name="Shuman H.A."/>
            <person name="Segal G."/>
        </authorList>
    </citation>
    <scope>NUCLEOTIDE SEQUENCE [LARGE SCALE GENOMIC DNA]</scope>
    <source>
        <strain evidence="14 15">ATCC 43878</strain>
    </source>
</reference>
<dbReference type="Proteomes" id="UP000054742">
    <property type="component" value="Unassembled WGS sequence"/>
</dbReference>
<keyword evidence="15" id="KW-1185">Reference proteome</keyword>
<dbReference type="EMBL" id="LNXV01000001">
    <property type="protein sequence ID" value="KTC87224.1"/>
    <property type="molecule type" value="Genomic_DNA"/>
</dbReference>
<evidence type="ECO:0000256" key="8">
    <source>
        <dbReference type="ARBA" id="ARBA00022741"/>
    </source>
</evidence>
<evidence type="ECO:0000256" key="10">
    <source>
        <dbReference type="ARBA" id="ARBA00022840"/>
    </source>
</evidence>
<organism evidence="14 15">
    <name type="scientific">Legionella brunensis</name>
    <dbReference type="NCBI Taxonomy" id="29422"/>
    <lineage>
        <taxon>Bacteria</taxon>
        <taxon>Pseudomonadati</taxon>
        <taxon>Pseudomonadota</taxon>
        <taxon>Gammaproteobacteria</taxon>
        <taxon>Legionellales</taxon>
        <taxon>Legionellaceae</taxon>
        <taxon>Legionella</taxon>
    </lineage>
</organism>
<evidence type="ECO:0000256" key="5">
    <source>
        <dbReference type="ARBA" id="ARBA00022516"/>
    </source>
</evidence>
<dbReference type="PATRIC" id="fig|29422.6.peg.43"/>
<feature type="binding site" evidence="13">
    <location>
        <begin position="68"/>
        <end position="75"/>
    </location>
    <ligand>
        <name>ATP</name>
        <dbReference type="ChEBI" id="CHEBI:30616"/>
    </ligand>
</feature>
<dbReference type="InterPro" id="IPR027417">
    <property type="entry name" value="P-loop_NTPase"/>
</dbReference>
<dbReference type="GO" id="GO:0009029">
    <property type="term" value="F:lipid-A 4'-kinase activity"/>
    <property type="evidence" value="ECO:0007669"/>
    <property type="project" value="UniProtKB-UniRule"/>
</dbReference>
<dbReference type="HAMAP" id="MF_00409">
    <property type="entry name" value="LpxK"/>
    <property type="match status" value="1"/>
</dbReference>
<keyword evidence="6 13" id="KW-0441">Lipid A biosynthesis</keyword>
<keyword evidence="7 13" id="KW-0808">Transferase</keyword>
<name>A0A0W0SV14_9GAMM</name>
<keyword evidence="5 13" id="KW-0444">Lipid biosynthesis</keyword>
<dbReference type="SUPFAM" id="SSF52540">
    <property type="entry name" value="P-loop containing nucleoside triphosphate hydrolases"/>
    <property type="match status" value="1"/>
</dbReference>
<dbReference type="GO" id="GO:0005524">
    <property type="term" value="F:ATP binding"/>
    <property type="evidence" value="ECO:0007669"/>
    <property type="project" value="UniProtKB-UniRule"/>
</dbReference>
<evidence type="ECO:0000256" key="4">
    <source>
        <dbReference type="ARBA" id="ARBA00016436"/>
    </source>
</evidence>
<dbReference type="EC" id="2.7.1.130" evidence="3 13"/>
<comment type="pathway">
    <text evidence="2 13">Glycolipid biosynthesis; lipid IV(A) biosynthesis; lipid IV(A) from (3R)-3-hydroxytetradecanoyl-[acyl-carrier-protein] and UDP-N-acetyl-alpha-D-glucosamine: step 6/6.</text>
</comment>
<evidence type="ECO:0000256" key="7">
    <source>
        <dbReference type="ARBA" id="ARBA00022679"/>
    </source>
</evidence>
<dbReference type="AlphaFoldDB" id="A0A0W0SV14"/>
<keyword evidence="10 13" id="KW-0067">ATP-binding</keyword>
<comment type="catalytic activity">
    <reaction evidence="13">
        <text>a lipid A disaccharide + ATP = a lipid IVA + ADP + H(+)</text>
        <dbReference type="Rhea" id="RHEA:67840"/>
        <dbReference type="ChEBI" id="CHEBI:15378"/>
        <dbReference type="ChEBI" id="CHEBI:30616"/>
        <dbReference type="ChEBI" id="CHEBI:176343"/>
        <dbReference type="ChEBI" id="CHEBI:176425"/>
        <dbReference type="ChEBI" id="CHEBI:456216"/>
        <dbReference type="EC" id="2.7.1.130"/>
    </reaction>
</comment>
<keyword evidence="9 13" id="KW-0418">Kinase</keyword>
<evidence type="ECO:0000256" key="1">
    <source>
        <dbReference type="ARBA" id="ARBA00002274"/>
    </source>
</evidence>
<dbReference type="NCBIfam" id="TIGR00682">
    <property type="entry name" value="lpxK"/>
    <property type="match status" value="1"/>
</dbReference>
<gene>
    <name evidence="14" type="primary">lpxK_1</name>
    <name evidence="13" type="synonym">lpxK</name>
    <name evidence="14" type="ORF">Lbru_0042</name>
</gene>
<comment type="caution">
    <text evidence="14">The sequence shown here is derived from an EMBL/GenBank/DDBJ whole genome shotgun (WGS) entry which is preliminary data.</text>
</comment>
<dbReference type="GO" id="GO:0009244">
    <property type="term" value="P:lipopolysaccharide core region biosynthetic process"/>
    <property type="evidence" value="ECO:0007669"/>
    <property type="project" value="TreeGrafter"/>
</dbReference>
<proteinExistence type="inferred from homology"/>
<evidence type="ECO:0000256" key="2">
    <source>
        <dbReference type="ARBA" id="ARBA00004870"/>
    </source>
</evidence>
<evidence type="ECO:0000256" key="11">
    <source>
        <dbReference type="ARBA" id="ARBA00023098"/>
    </source>
</evidence>
<evidence type="ECO:0000256" key="13">
    <source>
        <dbReference type="HAMAP-Rule" id="MF_00409"/>
    </source>
</evidence>
<evidence type="ECO:0000313" key="14">
    <source>
        <dbReference type="EMBL" id="KTC87224.1"/>
    </source>
</evidence>
<evidence type="ECO:0000256" key="6">
    <source>
        <dbReference type="ARBA" id="ARBA00022556"/>
    </source>
</evidence>
<dbReference type="STRING" id="29422.Lbru_0042"/>
<dbReference type="PANTHER" id="PTHR42724">
    <property type="entry name" value="TETRAACYLDISACCHARIDE 4'-KINASE"/>
    <property type="match status" value="1"/>
</dbReference>
<protein>
    <recommendedName>
        <fullName evidence="4 13">Tetraacyldisaccharide 4'-kinase</fullName>
        <ecNumber evidence="3 13">2.7.1.130</ecNumber>
    </recommendedName>
    <alternativeName>
        <fullName evidence="12 13">Lipid A 4'-kinase</fullName>
    </alternativeName>
</protein>
<comment type="function">
    <text evidence="1 13">Transfers the gamma-phosphate of ATP to the 4'-position of a tetraacyldisaccharide 1-phosphate intermediate (termed DS-1-P) to form tetraacyldisaccharide 1,4'-bis-phosphate (lipid IVA).</text>
</comment>
<dbReference type="Pfam" id="PF02606">
    <property type="entry name" value="LpxK"/>
    <property type="match status" value="1"/>
</dbReference>